<dbReference type="PANTHER" id="PTHR11017:SF479">
    <property type="entry name" value="DISEASE RESISTANCE PROTEIN (TIR-NBS-LRR CLASS) FAMILY"/>
    <property type="match status" value="1"/>
</dbReference>
<dbReference type="InterPro" id="IPR044974">
    <property type="entry name" value="Disease_R_plants"/>
</dbReference>
<evidence type="ECO:0000259" key="6">
    <source>
        <dbReference type="Pfam" id="PF20160"/>
    </source>
</evidence>
<feature type="domain" description="Disease resistance protein RPS4B/Roq1-like leucine-rich repeats" evidence="7">
    <location>
        <begin position="242"/>
        <end position="422"/>
    </location>
</feature>
<evidence type="ECO:0000313" key="8">
    <source>
        <dbReference type="EMBL" id="TXG74153.1"/>
    </source>
</evidence>
<dbReference type="Pfam" id="PF07725">
    <property type="entry name" value="LRR_3"/>
    <property type="match status" value="1"/>
</dbReference>
<dbReference type="Gene3D" id="3.80.10.10">
    <property type="entry name" value="Ribonuclease Inhibitor"/>
    <property type="match status" value="3"/>
</dbReference>
<evidence type="ECO:0000256" key="4">
    <source>
        <dbReference type="SAM" id="MobiDB-lite"/>
    </source>
</evidence>
<dbReference type="EMBL" id="VAHF01000001">
    <property type="protein sequence ID" value="TXG74153.1"/>
    <property type="molecule type" value="Genomic_DNA"/>
</dbReference>
<proteinExistence type="predicted"/>
<keyword evidence="3" id="KW-0611">Plant defense</keyword>
<gene>
    <name evidence="8" type="ORF">EZV62_002732</name>
</gene>
<dbReference type="InterPro" id="IPR011713">
    <property type="entry name" value="Leu-rich_rpt_3"/>
</dbReference>
<accession>A0A5C7IY76</accession>
<feature type="compositionally biased region" description="Basic and acidic residues" evidence="4">
    <location>
        <begin position="697"/>
        <end position="711"/>
    </location>
</feature>
<organism evidence="8 9">
    <name type="scientific">Acer yangbiense</name>
    <dbReference type="NCBI Taxonomy" id="1000413"/>
    <lineage>
        <taxon>Eukaryota</taxon>
        <taxon>Viridiplantae</taxon>
        <taxon>Streptophyta</taxon>
        <taxon>Embryophyta</taxon>
        <taxon>Tracheophyta</taxon>
        <taxon>Spermatophyta</taxon>
        <taxon>Magnoliopsida</taxon>
        <taxon>eudicotyledons</taxon>
        <taxon>Gunneridae</taxon>
        <taxon>Pentapetalae</taxon>
        <taxon>rosids</taxon>
        <taxon>malvids</taxon>
        <taxon>Sapindales</taxon>
        <taxon>Sapindaceae</taxon>
        <taxon>Hippocastanoideae</taxon>
        <taxon>Acereae</taxon>
        <taxon>Acer</taxon>
    </lineage>
</organism>
<dbReference type="Proteomes" id="UP000323000">
    <property type="component" value="Chromosome 1"/>
</dbReference>
<evidence type="ECO:0000256" key="5">
    <source>
        <dbReference type="SAM" id="Phobius"/>
    </source>
</evidence>
<reference evidence="9" key="1">
    <citation type="journal article" date="2019" name="Gigascience">
        <title>De novo genome assembly of the endangered Acer yangbiense, a plant species with extremely small populations endemic to Yunnan Province, China.</title>
        <authorList>
            <person name="Yang J."/>
            <person name="Wariss H.M."/>
            <person name="Tao L."/>
            <person name="Zhang R."/>
            <person name="Yun Q."/>
            <person name="Hollingsworth P."/>
            <person name="Dao Z."/>
            <person name="Luo G."/>
            <person name="Guo H."/>
            <person name="Ma Y."/>
            <person name="Sun W."/>
        </authorList>
    </citation>
    <scope>NUCLEOTIDE SEQUENCE [LARGE SCALE GENOMIC DNA]</scope>
    <source>
        <strain evidence="9">cv. Malutang</strain>
    </source>
</reference>
<dbReference type="SUPFAM" id="SSF52058">
    <property type="entry name" value="L domain-like"/>
    <property type="match status" value="2"/>
</dbReference>
<evidence type="ECO:0000256" key="2">
    <source>
        <dbReference type="ARBA" id="ARBA00022737"/>
    </source>
</evidence>
<keyword evidence="1" id="KW-0433">Leucine-rich repeat</keyword>
<keyword evidence="5" id="KW-0812">Transmembrane</keyword>
<evidence type="ECO:0000259" key="7">
    <source>
        <dbReference type="Pfam" id="PF23286"/>
    </source>
</evidence>
<keyword evidence="5" id="KW-1133">Transmembrane helix</keyword>
<dbReference type="InterPro" id="IPR058546">
    <property type="entry name" value="RPS4B/Roq1-like_LRR"/>
</dbReference>
<name>A0A5C7IY76_9ROSI</name>
<comment type="caution">
    <text evidence="8">The sequence shown here is derived from an EMBL/GenBank/DDBJ whole genome shotgun (WGS) entry which is preliminary data.</text>
</comment>
<dbReference type="AlphaFoldDB" id="A0A5C7IY76"/>
<evidence type="ECO:0000256" key="1">
    <source>
        <dbReference type="ARBA" id="ARBA00022614"/>
    </source>
</evidence>
<dbReference type="GO" id="GO:0006952">
    <property type="term" value="P:defense response"/>
    <property type="evidence" value="ECO:0007669"/>
    <property type="project" value="InterPro"/>
</dbReference>
<dbReference type="Pfam" id="PF20160">
    <property type="entry name" value="C-JID"/>
    <property type="match status" value="1"/>
</dbReference>
<dbReference type="OrthoDB" id="1748947at2759"/>
<keyword evidence="2" id="KW-0677">Repeat</keyword>
<sequence>MRMHRLRFLKFYSSHYSKGNKENDKVHLREGLELLPDELRYLHWHRYPLRSLPSKFDPENLVELQMHHSNVEQLWEENQCNLEKLRRIDLSYSQQLTETPNLSGASNLQTMVLNGCSRITKFPQLSWNIKELHLSQTLIEEVPSAIEYLNQLITLELNNCKMLKNLPSNIRNLTSLTQLSLRGCSSITEFPDISGDVRNLYLDFTAVEEVPSSIERLTKLFQLSLQHCTKLKRVSSSIFKLESLSDVFLNGCSKLNVLPQVLETKGNLQFLYLDKTAIKELPASIELLPGLSFLSIGYCKNIESLPNSICDMKFLSSLDLSGCFGVDKMLEDLPLSGVCSLKQLNLRDCNLLVLPSALSCLSSLECLNVSGNNFESLSLKPFSCLKDLNISHCKRLQSLHEFPNPSRLQDLQAHHCISLETLPTSNVLFTGNWDPSHHRFTYSNCLKLDANARINIMADAQLRIQVMATKARGTYSMEDYLEVFSLSLSADDGFFLLLGDLLIIFKDMQGAAVSFCFPGNEIPEWFSHQYRGSSVVIKLPPHWCSTKFLGFALSVVASFKDCKYFDFCFNCKCYFLTKDGELHEIVCDLKGITLDERLGSLESDHVFLLYAHGLSAIVQRDDGEHNLSIYSSCKEALFEFSPVDNNLQPITNCKIKMCGVHLLYLEEETSDASCLNEAELVESGGDGISNVEAEEDPNSKTLEEDTEHNSESEVDTILLGKSRVKLMSKKVLFIGLALFFLWWCLLSDSSK</sequence>
<evidence type="ECO:0008006" key="10">
    <source>
        <dbReference type="Google" id="ProtNLM"/>
    </source>
</evidence>
<dbReference type="InterPro" id="IPR032675">
    <property type="entry name" value="LRR_dom_sf"/>
</dbReference>
<dbReference type="InterPro" id="IPR045344">
    <property type="entry name" value="C-JID"/>
</dbReference>
<protein>
    <recommendedName>
        <fullName evidence="10">TIR domain-containing protein</fullName>
    </recommendedName>
</protein>
<evidence type="ECO:0000256" key="3">
    <source>
        <dbReference type="ARBA" id="ARBA00022821"/>
    </source>
</evidence>
<keyword evidence="5" id="KW-0472">Membrane</keyword>
<feature type="region of interest" description="Disordered" evidence="4">
    <location>
        <begin position="686"/>
        <end position="711"/>
    </location>
</feature>
<feature type="domain" description="C-JID" evidence="6">
    <location>
        <begin position="517"/>
        <end position="667"/>
    </location>
</feature>
<keyword evidence="9" id="KW-1185">Reference proteome</keyword>
<dbReference type="Pfam" id="PF23286">
    <property type="entry name" value="LRR_13"/>
    <property type="match status" value="1"/>
</dbReference>
<evidence type="ECO:0000313" key="9">
    <source>
        <dbReference type="Proteomes" id="UP000323000"/>
    </source>
</evidence>
<dbReference type="PANTHER" id="PTHR11017">
    <property type="entry name" value="LEUCINE-RICH REPEAT-CONTAINING PROTEIN"/>
    <property type="match status" value="1"/>
</dbReference>
<feature type="transmembrane region" description="Helical" evidence="5">
    <location>
        <begin position="731"/>
        <end position="749"/>
    </location>
</feature>